<dbReference type="Pfam" id="PF00176">
    <property type="entry name" value="SNF2-rel_dom"/>
    <property type="match status" value="1"/>
</dbReference>
<dbReference type="PANTHER" id="PTHR10799">
    <property type="entry name" value="SNF2/RAD54 HELICASE FAMILY"/>
    <property type="match status" value="1"/>
</dbReference>
<feature type="domain" description="Helicase C-terminal" evidence="3">
    <location>
        <begin position="864"/>
        <end position="1015"/>
    </location>
</feature>
<dbReference type="InterPro" id="IPR014001">
    <property type="entry name" value="Helicase_ATP-bd"/>
</dbReference>
<dbReference type="PROSITE" id="PS51192">
    <property type="entry name" value="HELICASE_ATP_BIND_1"/>
    <property type="match status" value="1"/>
</dbReference>
<dbReference type="SMART" id="SM00487">
    <property type="entry name" value="DEXDc"/>
    <property type="match status" value="1"/>
</dbReference>
<sequence length="1024" mass="117163">MASSQMAGGFISLPTCGRATASSAGAHVKHLRPMNAELIVVFTERHRLGLTATPYMVEPVQENQPIRIIEQATPERLNDYDRPFSELQQQVVKTLDYLSDRRLHKKFSREKTIKEFYDKLTNDTLEKNIRPEIEKRMLECIELLALANDTPAYFKDAGYSHLYPSDLLEVSMVPSEAVFSFELTPEALDYRLLVRDLGRDFALTGRQPRFITHAPCSFILNNRLYRFTDIDSKKLQPFIEKKHIRIAAQSIPTYMEKFVKNCIRDFTVTATGFDIIEREGSRKAILSLEMGLGQQPVLILKFNYAGKSYLAGTKSSVYVEMRHTNQRYTFVKLQRHTDWEQQIVTLLGSLGLDAATDCYYRPHQMLAHDPQLSLYNMVTWLTANQATLTEAGIEVEQSQMPAQYYLGSSDIESRVTEGNDWFDLRILVKVGNYYIAFHKFRRHILHRTREFELPDGTYFIIPEVWFTRYSDLMHFAKPGDDDNLILDRAHFNLLKEAVAVTTSLDSIAPDQLDTSAAFTTIDIPAALQATLRPYQKMGFSWMVTLAQNKIGGILADDMGLGKTVQTITMLLHFYQHQHETPPAKTEAPMQLSLFDAPAITGFNQSHLPPSLIGMPTSLVHNWEHEIRKFAPSLKVYVYTGQQRIKSKDIAKVLRHYHVVLTSYGILRNDIDYLSQVPFHHIILDESQNIKNPASKIYDAVMALQSTHKLVLTGTPIENSLSDLWAQMNFVNPGVLGTLNFFKNKFVTPITRQKEETGEQQELETRLKTLIHPFILRRTKEMVATDLPPVSEQVLYCDMTPEQQQVYEREKSGVRNELIRAIERDGMQKSGMIALQALTRMRQLANHPALVIDNYEGSSGKYEMILENLESIVQEKHKVLVFSSFVKDLQMIEKELETRQLTYSKLTGATTDRDGVIRRFKSNDECRIFLISLKAGGVGLNLTEADYVFLLNPWWNPAAELQAINRSHRIGQTRNVFVYRFISTGTIEEKIALLQEKKSKLADTFINSNNPIADLSEDEIRELFA</sequence>
<evidence type="ECO:0000313" key="5">
    <source>
        <dbReference type="Proteomes" id="UP000249239"/>
    </source>
</evidence>
<proteinExistence type="predicted"/>
<reference evidence="4 5" key="1">
    <citation type="submission" date="2018-06" db="EMBL/GenBank/DDBJ databases">
        <title>Genomic Encyclopedia of Archaeal and Bacterial Type Strains, Phase II (KMG-II): from individual species to whole genera.</title>
        <authorList>
            <person name="Goeker M."/>
        </authorList>
    </citation>
    <scope>NUCLEOTIDE SEQUENCE [LARGE SCALE GENOMIC DNA]</scope>
    <source>
        <strain evidence="4 5">DSM 6779</strain>
    </source>
</reference>
<dbReference type="Proteomes" id="UP000249239">
    <property type="component" value="Unassembled WGS sequence"/>
</dbReference>
<feature type="domain" description="Helicase ATP-binding" evidence="2">
    <location>
        <begin position="543"/>
        <end position="733"/>
    </location>
</feature>
<evidence type="ECO:0000259" key="3">
    <source>
        <dbReference type="PROSITE" id="PS51194"/>
    </source>
</evidence>
<keyword evidence="1" id="KW-0378">Hydrolase</keyword>
<dbReference type="InterPro" id="IPR000330">
    <property type="entry name" value="SNF2_N"/>
</dbReference>
<dbReference type="InterPro" id="IPR027417">
    <property type="entry name" value="P-loop_NTPase"/>
</dbReference>
<dbReference type="Gene3D" id="3.40.50.300">
    <property type="entry name" value="P-loop containing nucleotide triphosphate hydrolases"/>
    <property type="match status" value="1"/>
</dbReference>
<dbReference type="InterPro" id="IPR001650">
    <property type="entry name" value="Helicase_C-like"/>
</dbReference>
<dbReference type="Gene3D" id="3.40.50.10810">
    <property type="entry name" value="Tandem AAA-ATPase domain"/>
    <property type="match status" value="1"/>
</dbReference>
<comment type="caution">
    <text evidence="4">The sequence shown here is derived from an EMBL/GenBank/DDBJ whole genome shotgun (WGS) entry which is preliminary data.</text>
</comment>
<dbReference type="AlphaFoldDB" id="A0A2W7NLG5"/>
<dbReference type="PROSITE" id="PS51194">
    <property type="entry name" value="HELICASE_CTER"/>
    <property type="match status" value="1"/>
</dbReference>
<evidence type="ECO:0000256" key="1">
    <source>
        <dbReference type="ARBA" id="ARBA00022801"/>
    </source>
</evidence>
<dbReference type="Pfam" id="PF00271">
    <property type="entry name" value="Helicase_C"/>
    <property type="match status" value="1"/>
</dbReference>
<keyword evidence="4" id="KW-0067">ATP-binding</keyword>
<protein>
    <submittedName>
        <fullName evidence="4">Helicase-like protein</fullName>
    </submittedName>
</protein>
<keyword evidence="4" id="KW-0547">Nucleotide-binding</keyword>
<dbReference type="GO" id="GO:0004386">
    <property type="term" value="F:helicase activity"/>
    <property type="evidence" value="ECO:0007669"/>
    <property type="project" value="UniProtKB-KW"/>
</dbReference>
<organism evidence="4 5">
    <name type="scientific">Breznakibacter xylanolyticus</name>
    <dbReference type="NCBI Taxonomy" id="990"/>
    <lineage>
        <taxon>Bacteria</taxon>
        <taxon>Pseudomonadati</taxon>
        <taxon>Bacteroidota</taxon>
        <taxon>Bacteroidia</taxon>
        <taxon>Marinilabiliales</taxon>
        <taxon>Marinilabiliaceae</taxon>
        <taxon>Breznakibacter</taxon>
    </lineage>
</organism>
<gene>
    <name evidence="4" type="ORF">LX69_00350</name>
</gene>
<accession>A0A2W7NLG5</accession>
<dbReference type="GO" id="GO:0005524">
    <property type="term" value="F:ATP binding"/>
    <property type="evidence" value="ECO:0007669"/>
    <property type="project" value="InterPro"/>
</dbReference>
<dbReference type="InterPro" id="IPR038718">
    <property type="entry name" value="SNF2-like_sf"/>
</dbReference>
<dbReference type="CDD" id="cd18012">
    <property type="entry name" value="DEXQc_arch_SWI2_SNF2"/>
    <property type="match status" value="1"/>
</dbReference>
<dbReference type="SUPFAM" id="SSF52540">
    <property type="entry name" value="P-loop containing nucleoside triphosphate hydrolases"/>
    <property type="match status" value="2"/>
</dbReference>
<dbReference type="InterPro" id="IPR049730">
    <property type="entry name" value="SNF2/RAD54-like_C"/>
</dbReference>
<evidence type="ECO:0000259" key="2">
    <source>
        <dbReference type="PROSITE" id="PS51192"/>
    </source>
</evidence>
<dbReference type="GO" id="GO:0016787">
    <property type="term" value="F:hydrolase activity"/>
    <property type="evidence" value="ECO:0007669"/>
    <property type="project" value="UniProtKB-KW"/>
</dbReference>
<dbReference type="SMART" id="SM00490">
    <property type="entry name" value="HELICc"/>
    <property type="match status" value="1"/>
</dbReference>
<keyword evidence="5" id="KW-1185">Reference proteome</keyword>
<evidence type="ECO:0000313" key="4">
    <source>
        <dbReference type="EMBL" id="PZX20353.1"/>
    </source>
</evidence>
<name>A0A2W7NLG5_9BACT</name>
<keyword evidence="4" id="KW-0347">Helicase</keyword>
<dbReference type="EMBL" id="QKZK01000002">
    <property type="protein sequence ID" value="PZX20353.1"/>
    <property type="molecule type" value="Genomic_DNA"/>
</dbReference>
<dbReference type="CDD" id="cd18793">
    <property type="entry name" value="SF2_C_SNF"/>
    <property type="match status" value="1"/>
</dbReference>